<keyword evidence="1" id="KW-1133">Transmembrane helix</keyword>
<feature type="transmembrane region" description="Helical" evidence="1">
    <location>
        <begin position="12"/>
        <end position="37"/>
    </location>
</feature>
<keyword evidence="1" id="KW-0472">Membrane</keyword>
<dbReference type="Proteomes" id="UP001305521">
    <property type="component" value="Chromosome"/>
</dbReference>
<organism evidence="2 3">
    <name type="scientific">Sediminicoccus rosea</name>
    <dbReference type="NCBI Taxonomy" id="1225128"/>
    <lineage>
        <taxon>Bacteria</taxon>
        <taxon>Pseudomonadati</taxon>
        <taxon>Pseudomonadota</taxon>
        <taxon>Alphaproteobacteria</taxon>
        <taxon>Acetobacterales</taxon>
        <taxon>Roseomonadaceae</taxon>
        <taxon>Sediminicoccus</taxon>
    </lineage>
</organism>
<keyword evidence="1" id="KW-0812">Transmembrane</keyword>
<proteinExistence type="predicted"/>
<dbReference type="RefSeq" id="WP_318647551.1">
    <property type="nucleotide sequence ID" value="NZ_CP137852.1"/>
</dbReference>
<reference evidence="2 3" key="1">
    <citation type="submission" date="2023-11" db="EMBL/GenBank/DDBJ databases">
        <title>Arctic aerobic anoxygenic photoheterotroph Sediminicoccus rosea KRV36 adapts its photosynthesis to long days of polar summer.</title>
        <authorList>
            <person name="Tomasch J."/>
            <person name="Kopejtka K."/>
            <person name="Bily T."/>
            <person name="Gardiner A.T."/>
            <person name="Gardian Z."/>
            <person name="Shivaramu S."/>
            <person name="Koblizek M."/>
            <person name="Engelhardt F."/>
            <person name="Kaftan D."/>
        </authorList>
    </citation>
    <scope>NUCLEOTIDE SEQUENCE [LARGE SCALE GENOMIC DNA]</scope>
    <source>
        <strain evidence="2 3">R-30</strain>
    </source>
</reference>
<accession>A0ABZ0PDS6</accession>
<name>A0ABZ0PDS6_9PROT</name>
<evidence type="ECO:0000313" key="3">
    <source>
        <dbReference type="Proteomes" id="UP001305521"/>
    </source>
</evidence>
<sequence>MSSETRDTRGAVILTILRLGVLATASAMVGVLGHVAWRLVTA</sequence>
<dbReference type="EMBL" id="CP137852">
    <property type="protein sequence ID" value="WPB83577.1"/>
    <property type="molecule type" value="Genomic_DNA"/>
</dbReference>
<protein>
    <submittedName>
        <fullName evidence="2">Uncharacterized protein</fullName>
    </submittedName>
</protein>
<evidence type="ECO:0000256" key="1">
    <source>
        <dbReference type="SAM" id="Phobius"/>
    </source>
</evidence>
<evidence type="ECO:0000313" key="2">
    <source>
        <dbReference type="EMBL" id="WPB83577.1"/>
    </source>
</evidence>
<keyword evidence="3" id="KW-1185">Reference proteome</keyword>
<gene>
    <name evidence="2" type="ORF">R9Z33_15860</name>
</gene>